<organism evidence="2 3">
    <name type="scientific">Rhizobium tropici</name>
    <dbReference type="NCBI Taxonomy" id="398"/>
    <lineage>
        <taxon>Bacteria</taxon>
        <taxon>Pseudomonadati</taxon>
        <taxon>Pseudomonadota</taxon>
        <taxon>Alphaproteobacteria</taxon>
        <taxon>Hyphomicrobiales</taxon>
        <taxon>Rhizobiaceae</taxon>
        <taxon>Rhizobium/Agrobacterium group</taxon>
        <taxon>Rhizobium</taxon>
    </lineage>
</organism>
<dbReference type="RefSeq" id="WP_312862833.1">
    <property type="nucleotide sequence ID" value="NZ_JAADZA010000005.1"/>
</dbReference>
<protein>
    <submittedName>
        <fullName evidence="2">8-oxo-dGTP pyrophosphatase MutT (NUDIX family)</fullName>
    </submittedName>
</protein>
<evidence type="ECO:0000259" key="1">
    <source>
        <dbReference type="Pfam" id="PF00293"/>
    </source>
</evidence>
<evidence type="ECO:0000313" key="3">
    <source>
        <dbReference type="Proteomes" id="UP000526625"/>
    </source>
</evidence>
<dbReference type="InterPro" id="IPR015797">
    <property type="entry name" value="NUDIX_hydrolase-like_dom_sf"/>
</dbReference>
<dbReference type="Pfam" id="PF00293">
    <property type="entry name" value="NUDIX"/>
    <property type="match status" value="1"/>
</dbReference>
<dbReference type="Proteomes" id="UP000526625">
    <property type="component" value="Unassembled WGS sequence"/>
</dbReference>
<keyword evidence="3" id="KW-1185">Reference proteome</keyword>
<dbReference type="EMBL" id="JACHBF010000009">
    <property type="protein sequence ID" value="MBB6493024.1"/>
    <property type="molecule type" value="Genomic_DNA"/>
</dbReference>
<reference evidence="2 3" key="1">
    <citation type="submission" date="2020-08" db="EMBL/GenBank/DDBJ databases">
        <title>Genomic Encyclopedia of Type Strains, Phase IV (KMG-V): Genome sequencing to study the core and pangenomes of soil and plant-associated prokaryotes.</title>
        <authorList>
            <person name="Whitman W."/>
        </authorList>
    </citation>
    <scope>NUCLEOTIDE SEQUENCE [LARGE SCALE GENOMIC DNA]</scope>
    <source>
        <strain evidence="2 3">SEMIA 4059</strain>
    </source>
</reference>
<comment type="caution">
    <text evidence="2">The sequence shown here is derived from an EMBL/GenBank/DDBJ whole genome shotgun (WGS) entry which is preliminary data.</text>
</comment>
<dbReference type="InterPro" id="IPR000086">
    <property type="entry name" value="NUDIX_hydrolase_dom"/>
</dbReference>
<gene>
    <name evidence="2" type="ORF">GGD45_003450</name>
</gene>
<evidence type="ECO:0000313" key="2">
    <source>
        <dbReference type="EMBL" id="MBB6493024.1"/>
    </source>
</evidence>
<proteinExistence type="predicted"/>
<accession>A0ABR6R1F9</accession>
<feature type="domain" description="Nudix hydrolase" evidence="1">
    <location>
        <begin position="6"/>
        <end position="51"/>
    </location>
</feature>
<dbReference type="SUPFAM" id="SSF55811">
    <property type="entry name" value="Nudix"/>
    <property type="match status" value="1"/>
</dbReference>
<sequence length="58" mass="6248">MAKTIRIAAALVLRPDGKTLLVRKRGTIAFMQPGGKIEPRETAEAAVVRELSKSSASR</sequence>
<name>A0ABR6R1F9_RHITR</name>
<dbReference type="Gene3D" id="3.90.79.10">
    <property type="entry name" value="Nucleoside Triphosphate Pyrophosphohydrolase"/>
    <property type="match status" value="1"/>
</dbReference>